<proteinExistence type="predicted"/>
<feature type="non-terminal residue" evidence="2">
    <location>
        <position position="42"/>
    </location>
</feature>
<keyword evidence="1" id="KW-0472">Membrane</keyword>
<dbReference type="EMBL" id="UOGK01000403">
    <property type="protein sequence ID" value="VAX40510.1"/>
    <property type="molecule type" value="Genomic_DNA"/>
</dbReference>
<feature type="transmembrane region" description="Helical" evidence="1">
    <location>
        <begin position="12"/>
        <end position="33"/>
    </location>
</feature>
<protein>
    <submittedName>
        <fullName evidence="2">Uncharacterized protein</fullName>
    </submittedName>
</protein>
<evidence type="ECO:0000313" key="2">
    <source>
        <dbReference type="EMBL" id="VAX40510.1"/>
    </source>
</evidence>
<keyword evidence="1" id="KW-1133">Transmembrane helix</keyword>
<name>A0A3B1DY80_9ZZZZ</name>
<gene>
    <name evidence="2" type="ORF">MNBD_PLANCTO03-346</name>
</gene>
<accession>A0A3B1DY80</accession>
<organism evidence="2">
    <name type="scientific">hydrothermal vent metagenome</name>
    <dbReference type="NCBI Taxonomy" id="652676"/>
    <lineage>
        <taxon>unclassified sequences</taxon>
        <taxon>metagenomes</taxon>
        <taxon>ecological metagenomes</taxon>
    </lineage>
</organism>
<evidence type="ECO:0000256" key="1">
    <source>
        <dbReference type="SAM" id="Phobius"/>
    </source>
</evidence>
<dbReference type="AlphaFoldDB" id="A0A3B1DY80"/>
<reference evidence="2" key="1">
    <citation type="submission" date="2018-06" db="EMBL/GenBank/DDBJ databases">
        <authorList>
            <person name="Zhirakovskaya E."/>
        </authorList>
    </citation>
    <scope>NUCLEOTIDE SEQUENCE</scope>
</reference>
<sequence>MKQGQKVRKAFALIEIVAVLVLLGLVCSVGVVAGGQSRKSAG</sequence>
<keyword evidence="1" id="KW-0812">Transmembrane</keyword>